<dbReference type="RefSeq" id="WP_157355470.1">
    <property type="nucleotide sequence ID" value="NZ_WRPP01000001.1"/>
</dbReference>
<dbReference type="Pfam" id="PF19054">
    <property type="entry name" value="DUF5753"/>
    <property type="match status" value="1"/>
</dbReference>
<evidence type="ECO:0000259" key="1">
    <source>
        <dbReference type="Pfam" id="PF19054"/>
    </source>
</evidence>
<evidence type="ECO:0000313" key="3">
    <source>
        <dbReference type="Proteomes" id="UP000466794"/>
    </source>
</evidence>
<name>A0A7K1UQX0_9NOCA</name>
<protein>
    <submittedName>
        <fullName evidence="2">XRE family transcriptional regulator</fullName>
    </submittedName>
</protein>
<keyword evidence="3" id="KW-1185">Reference proteome</keyword>
<dbReference type="Proteomes" id="UP000466794">
    <property type="component" value="Unassembled WGS sequence"/>
</dbReference>
<evidence type="ECO:0000313" key="2">
    <source>
        <dbReference type="EMBL" id="MVU76753.1"/>
    </source>
</evidence>
<proteinExistence type="predicted"/>
<reference evidence="2 3" key="1">
    <citation type="submission" date="2019-12" db="EMBL/GenBank/DDBJ databases">
        <title>Nocardia sp. nov. ET3-3 isolated from soil.</title>
        <authorList>
            <person name="Kanchanasin P."/>
            <person name="Tanasupawat S."/>
            <person name="Yuki M."/>
            <person name="Kudo T."/>
        </authorList>
    </citation>
    <scope>NUCLEOTIDE SEQUENCE [LARGE SCALE GENOMIC DNA]</scope>
    <source>
        <strain evidence="2 3">ET3-3</strain>
    </source>
</reference>
<gene>
    <name evidence="2" type="ORF">GPX89_05765</name>
</gene>
<dbReference type="InterPro" id="IPR043917">
    <property type="entry name" value="DUF5753"/>
</dbReference>
<feature type="domain" description="DUF5753" evidence="1">
    <location>
        <begin position="109"/>
        <end position="291"/>
    </location>
</feature>
<organism evidence="2 3">
    <name type="scientific">Nocardia terrae</name>
    <dbReference type="NCBI Taxonomy" id="2675851"/>
    <lineage>
        <taxon>Bacteria</taxon>
        <taxon>Bacillati</taxon>
        <taxon>Actinomycetota</taxon>
        <taxon>Actinomycetes</taxon>
        <taxon>Mycobacteriales</taxon>
        <taxon>Nocardiaceae</taxon>
        <taxon>Nocardia</taxon>
    </lineage>
</organism>
<comment type="caution">
    <text evidence="2">The sequence shown here is derived from an EMBL/GenBank/DDBJ whole genome shotgun (WGS) entry which is preliminary data.</text>
</comment>
<accession>A0A7K1UQX0</accession>
<dbReference type="AlphaFoldDB" id="A0A7K1UQX0"/>
<sequence length="300" mass="33379">MAGLTVSRMDFGNFMKSVRSKAPRTALSAAAAHLDVTRFVLMRMEEGAPTRLTKPQIKDLLGYYHASPEDQAKALALLEEVRAQDNAAKVQGNSKGFWKPYSDQVAPNFEKLLRLEGVADQIITYQPVIVPGLLQTSDYRREIIRVTLPRLSAVDVERRVELTQKRQTRLNDAGFRLEAFISEAVLWNRPGLPEVMSAQLRWLAEVGDRDNVEIRALPFAIGPHPGLVIQQFIMVHLPKGPSGMTLPPVVYAEGAIGSVLHENQEEIDEYREAIAGLRAVALSPESTKDLLVRIAKEHNA</sequence>
<dbReference type="EMBL" id="WRPP01000001">
    <property type="protein sequence ID" value="MVU76753.1"/>
    <property type="molecule type" value="Genomic_DNA"/>
</dbReference>